<keyword evidence="3" id="KW-1185">Reference proteome</keyword>
<evidence type="ECO:0000313" key="2">
    <source>
        <dbReference type="EMBL" id="RRK32111.1"/>
    </source>
</evidence>
<feature type="region of interest" description="Disordered" evidence="1">
    <location>
        <begin position="31"/>
        <end position="70"/>
    </location>
</feature>
<protein>
    <submittedName>
        <fullName evidence="2">Uncharacterized protein</fullName>
    </submittedName>
</protein>
<reference evidence="2" key="1">
    <citation type="submission" date="2018-10" db="EMBL/GenBank/DDBJ databases">
        <title>Schaedlerella arabinophila gen. nov. sp. nov., isolated from the mouse intestinal tract and comparative analysis with the genome of the closely related altered Schaedler flora strain ASF502.</title>
        <authorList>
            <person name="Miyake S."/>
            <person name="Soh M."/>
            <person name="Seedorf H."/>
        </authorList>
    </citation>
    <scope>NUCLEOTIDE SEQUENCE [LARGE SCALE GENOMIC DNA]</scope>
    <source>
        <strain evidence="2">DSM 106076</strain>
    </source>
</reference>
<name>A0A426DHB9_9FIRM</name>
<evidence type="ECO:0000313" key="3">
    <source>
        <dbReference type="Proteomes" id="UP000274920"/>
    </source>
</evidence>
<sequence length="89" mass="10234">MVAMVVMMNFSANVDHALNLEKLSPEYIEATHSDRGMEEMVETESEKEKEKKSHKRKSKPGARQILKDVKRISKKSIMDLSARKKDKNS</sequence>
<dbReference type="Proteomes" id="UP000274920">
    <property type="component" value="Unassembled WGS sequence"/>
</dbReference>
<accession>A0A426DHB9</accession>
<feature type="compositionally biased region" description="Basic and acidic residues" evidence="1">
    <location>
        <begin position="31"/>
        <end position="51"/>
    </location>
</feature>
<organism evidence="2 3">
    <name type="scientific">Schaedlerella arabinosiphila</name>
    <dbReference type="NCBI Taxonomy" id="2044587"/>
    <lineage>
        <taxon>Bacteria</taxon>
        <taxon>Bacillati</taxon>
        <taxon>Bacillota</taxon>
        <taxon>Clostridia</taxon>
        <taxon>Lachnospirales</taxon>
        <taxon>Lachnospiraceae</taxon>
        <taxon>Schaedlerella</taxon>
    </lineage>
</organism>
<evidence type="ECO:0000256" key="1">
    <source>
        <dbReference type="SAM" id="MobiDB-lite"/>
    </source>
</evidence>
<dbReference type="EMBL" id="RHJS01000002">
    <property type="protein sequence ID" value="RRK32111.1"/>
    <property type="molecule type" value="Genomic_DNA"/>
</dbReference>
<proteinExistence type="predicted"/>
<comment type="caution">
    <text evidence="2">The sequence shown here is derived from an EMBL/GenBank/DDBJ whole genome shotgun (WGS) entry which is preliminary data.</text>
</comment>
<dbReference type="AlphaFoldDB" id="A0A426DHB9"/>
<gene>
    <name evidence="2" type="ORF">EBB54_12565</name>
</gene>